<feature type="non-terminal residue" evidence="7">
    <location>
        <position position="171"/>
    </location>
</feature>
<keyword evidence="6" id="KW-1185">Reference proteome</keyword>
<keyword evidence="3" id="KW-1133">Transmembrane helix</keyword>
<feature type="domain" description="Fatty acid hydroxylase" evidence="5">
    <location>
        <begin position="12"/>
        <end position="137"/>
    </location>
</feature>
<dbReference type="Proteomes" id="UP000695022">
    <property type="component" value="Unplaced"/>
</dbReference>
<dbReference type="RefSeq" id="XP_014666643.1">
    <property type="nucleotide sequence ID" value="XM_014811157.1"/>
</dbReference>
<sequence length="171" mass="19703">MPSVQSVICDIAVIAFIDEVGFYYSHRLFHHPWSYKRIHKIHHEWTSPTALITMYCHPIEHAVANLSPLMIGAIVVRAHARALTMLVALTVGIWFSINDHCGYHFPLMTSPKAHDFHHLKFNANFGPLGILDWLHKTNKTFKKYENYQRHRILIGTTPLSERIPDKKPSTA</sequence>
<keyword evidence="2" id="KW-0812">Transmembrane</keyword>
<evidence type="ECO:0000259" key="5">
    <source>
        <dbReference type="Pfam" id="PF04116"/>
    </source>
</evidence>
<accession>A0ABM1E372</accession>
<keyword evidence="4" id="KW-0472">Membrane</keyword>
<protein>
    <submittedName>
        <fullName evidence="7">Fatty acid hydroxylase domain-containing protein 2-like</fullName>
    </submittedName>
</protein>
<dbReference type="PANTHER" id="PTHR11863">
    <property type="entry name" value="STEROL DESATURASE"/>
    <property type="match status" value="1"/>
</dbReference>
<comment type="subcellular location">
    <subcellularLocation>
        <location evidence="1">Membrane</location>
    </subcellularLocation>
</comment>
<evidence type="ECO:0000313" key="6">
    <source>
        <dbReference type="Proteomes" id="UP000695022"/>
    </source>
</evidence>
<name>A0ABM1E372_PRICU</name>
<evidence type="ECO:0000256" key="1">
    <source>
        <dbReference type="ARBA" id="ARBA00004370"/>
    </source>
</evidence>
<reference evidence="7" key="1">
    <citation type="submission" date="2025-08" db="UniProtKB">
        <authorList>
            <consortium name="RefSeq"/>
        </authorList>
    </citation>
    <scope>IDENTIFICATION</scope>
</reference>
<evidence type="ECO:0000256" key="3">
    <source>
        <dbReference type="ARBA" id="ARBA00022989"/>
    </source>
</evidence>
<organism evidence="6 7">
    <name type="scientific">Priapulus caudatus</name>
    <name type="common">Priapulid worm</name>
    <dbReference type="NCBI Taxonomy" id="37621"/>
    <lineage>
        <taxon>Eukaryota</taxon>
        <taxon>Metazoa</taxon>
        <taxon>Ecdysozoa</taxon>
        <taxon>Scalidophora</taxon>
        <taxon>Priapulida</taxon>
        <taxon>Priapulimorpha</taxon>
        <taxon>Priapulimorphida</taxon>
        <taxon>Priapulidae</taxon>
        <taxon>Priapulus</taxon>
    </lineage>
</organism>
<evidence type="ECO:0000256" key="4">
    <source>
        <dbReference type="ARBA" id="ARBA00023136"/>
    </source>
</evidence>
<dbReference type="GeneID" id="106808431"/>
<dbReference type="InterPro" id="IPR006694">
    <property type="entry name" value="Fatty_acid_hydroxylase"/>
</dbReference>
<gene>
    <name evidence="7" type="primary">LOC106808431</name>
</gene>
<evidence type="ECO:0000256" key="2">
    <source>
        <dbReference type="ARBA" id="ARBA00022692"/>
    </source>
</evidence>
<proteinExistence type="predicted"/>
<dbReference type="Pfam" id="PF04116">
    <property type="entry name" value="FA_hydroxylase"/>
    <property type="match status" value="1"/>
</dbReference>
<dbReference type="InterPro" id="IPR050307">
    <property type="entry name" value="Sterol_Desaturase_Related"/>
</dbReference>
<evidence type="ECO:0000313" key="7">
    <source>
        <dbReference type="RefSeq" id="XP_014666643.1"/>
    </source>
</evidence>